<dbReference type="FunFam" id="2.60.40.10:FF:000161">
    <property type="entry name" value="Leucine rich repeats and immunoglobulin like domains 2"/>
    <property type="match status" value="1"/>
</dbReference>
<feature type="region of interest" description="Disordered" evidence="7">
    <location>
        <begin position="797"/>
        <end position="818"/>
    </location>
</feature>
<feature type="domain" description="Ig-like" evidence="9">
    <location>
        <begin position="445"/>
        <end position="543"/>
    </location>
</feature>
<feature type="region of interest" description="Disordered" evidence="7">
    <location>
        <begin position="1142"/>
        <end position="1167"/>
    </location>
</feature>
<dbReference type="SMART" id="SM00408">
    <property type="entry name" value="IGc2"/>
    <property type="match status" value="3"/>
</dbReference>
<dbReference type="InterPro" id="IPR003598">
    <property type="entry name" value="Ig_sub2"/>
</dbReference>
<feature type="compositionally biased region" description="Polar residues" evidence="7">
    <location>
        <begin position="1148"/>
        <end position="1167"/>
    </location>
</feature>
<dbReference type="Pfam" id="PF01463">
    <property type="entry name" value="LRRCT"/>
    <property type="match status" value="1"/>
</dbReference>
<evidence type="ECO:0000256" key="5">
    <source>
        <dbReference type="ARBA" id="ARBA00023180"/>
    </source>
</evidence>
<feature type="transmembrane region" description="Helical" evidence="8">
    <location>
        <begin position="763"/>
        <end position="784"/>
    </location>
</feature>
<feature type="domain" description="Ig-like" evidence="9">
    <location>
        <begin position="548"/>
        <end position="638"/>
    </location>
</feature>
<dbReference type="SUPFAM" id="SSF52058">
    <property type="entry name" value="L domain-like"/>
    <property type="match status" value="2"/>
</dbReference>
<gene>
    <name evidence="10" type="ORF">DPMN_005211</name>
</gene>
<keyword evidence="1" id="KW-0433">Leucine-rich repeat</keyword>
<dbReference type="InterPro" id="IPR013098">
    <property type="entry name" value="Ig_I-set"/>
</dbReference>
<evidence type="ECO:0000256" key="1">
    <source>
        <dbReference type="ARBA" id="ARBA00022614"/>
    </source>
</evidence>
<dbReference type="SMART" id="SM00365">
    <property type="entry name" value="LRR_SD22"/>
    <property type="match status" value="8"/>
</dbReference>
<keyword evidence="8" id="KW-1133">Transmembrane helix</keyword>
<evidence type="ECO:0000256" key="7">
    <source>
        <dbReference type="SAM" id="MobiDB-lite"/>
    </source>
</evidence>
<dbReference type="PANTHER" id="PTHR24373">
    <property type="entry name" value="SLIT RELATED LEUCINE-RICH REPEAT NEURONAL PROTEIN"/>
    <property type="match status" value="1"/>
</dbReference>
<dbReference type="Pfam" id="PF13927">
    <property type="entry name" value="Ig_3"/>
    <property type="match status" value="1"/>
</dbReference>
<dbReference type="SMART" id="SM00409">
    <property type="entry name" value="IG"/>
    <property type="match status" value="3"/>
</dbReference>
<reference evidence="10" key="2">
    <citation type="submission" date="2020-11" db="EMBL/GenBank/DDBJ databases">
        <authorList>
            <person name="McCartney M.A."/>
            <person name="Auch B."/>
            <person name="Kono T."/>
            <person name="Mallez S."/>
            <person name="Becker A."/>
            <person name="Gohl D.M."/>
            <person name="Silverstein K.A.T."/>
            <person name="Koren S."/>
            <person name="Bechman K.B."/>
            <person name="Herman A."/>
            <person name="Abrahante J.E."/>
            <person name="Garbe J."/>
        </authorList>
    </citation>
    <scope>NUCLEOTIDE SEQUENCE</scope>
    <source>
        <strain evidence="10">Duluth1</strain>
        <tissue evidence="10">Whole animal</tissue>
    </source>
</reference>
<evidence type="ECO:0000256" key="8">
    <source>
        <dbReference type="SAM" id="Phobius"/>
    </source>
</evidence>
<keyword evidence="5" id="KW-0325">Glycoprotein</keyword>
<keyword evidence="11" id="KW-1185">Reference proteome</keyword>
<dbReference type="SUPFAM" id="SSF48726">
    <property type="entry name" value="Immunoglobulin"/>
    <property type="match status" value="3"/>
</dbReference>
<dbReference type="InterPro" id="IPR013783">
    <property type="entry name" value="Ig-like_fold"/>
</dbReference>
<dbReference type="PROSITE" id="PS50835">
    <property type="entry name" value="IG_LIKE"/>
    <property type="match status" value="3"/>
</dbReference>
<dbReference type="InterPro" id="IPR000483">
    <property type="entry name" value="Cys-rich_flank_reg_C"/>
</dbReference>
<sequence>DLQSNGILQLHPEDFKGLVNLQTIDLSSNEISFIDERVFAELPSLREIKINNNKLTEIPIFKQNPVLERLELTHNQIHTINPVALQHLKKLDLLDLSNNVLREVTNTSFPANLSLTKLYVKNNELLYFEVGCLYNLTKLEHVKMSKNKISHLPKDIFAKSSSIKVLDLSKNKLTRLMGLTFQGLTGLQRLRLQRNDMLILEDGVFYGLSNLRNLQLDDNNLTTISHWLYGLDNLTELNVSGNKITRIEPKSWEYAPHLTTLALQYNQLVTLESDSLSSLGNLVSLSLAGNYIEFIEEDAFKHVKNLVSLDLSSNRISSVIEDIRGAFNGLASLKTLNLERNLIKTITKQAFMGLEKMEHLRLHSNNITSIQGNAFESLPNLRELSFNSSSLFCDCQLSWVPIWLRDNNFERSVVAKCAHPDNLKGRSIFAVDSSDFKCDGQFLKPEIVLNPRSQNILKGDNVTLNCTAASTESKGSPTQFQWKKDNVILTNVKTEDTAQRSGNLTHYVSRLHILDARDTDAARYQCVISNEYGSAYSKRANINVYVFPRFTKRPVNVTAKAQTEATLVCAAEGEPKPLITWQKDGGFDHFPAAQERRMHVIPEDDHFFIMNVKAADEGIYSCIAKNDAGTIVANVTLTVLQTPSFVRPMEHKETREKETSVLECLAQGSPQPTLTWFHKGQPLELGQRHFFTAEKQLLIIVETEKGDAGEYTCEMSNTLGTIRGTSKLTVVTGSVGSGGKEGPSTSGGGGTGGLDDESTTTGIIIIAVVCCVVGTSLVWVIIIYQTRKRQELYSATPTDETTLPGEGPSSGCLSSDKEGSYTHGVPLNGVAGYQYQELQTKESGYESSSGRFRAIRPAIFPSDVHGDEVHEQYEVLTQNGHYIAQSDENSLSSEEYQHSDTDSVKSEESQSVGSSHSSHQRVLSTFHPVAASRERIARSRSCSTSQIPRDVPLDDMELSTYSACTKNKPNLDNSVASQTDDSDMGDVPFKKVNSSTSINRLNNNSVCRNCSECNLPDSSVCMHMRPPSIPPKPSRQRHGRHKEHTLFDRAQPPGMSRSSSDIPDYLYRGEDIPTSPHSHVHEFHPPPPPPLLGYPAGFYLGSDYDTGVCVSGVPRVPNGAFVPVYHPVNTPCECQVHMAPPPPHSQVKDASQTLTNKPNSASKLNNHRLNGTNGCVHRPVNGVVGVAGQWPGHAFTLPYRPAHWQGNQSVSRLTAKQLLMLQKQKSKTKMPSKQEQTS</sequence>
<feature type="region of interest" description="Disordered" evidence="7">
    <location>
        <begin position="887"/>
        <end position="922"/>
    </location>
</feature>
<keyword evidence="3" id="KW-0677">Repeat</keyword>
<dbReference type="PANTHER" id="PTHR24373:SF275">
    <property type="entry name" value="TIR DOMAIN-CONTAINING PROTEIN"/>
    <property type="match status" value="1"/>
</dbReference>
<evidence type="ECO:0000259" key="9">
    <source>
        <dbReference type="PROSITE" id="PS50835"/>
    </source>
</evidence>
<dbReference type="SMART" id="SM00082">
    <property type="entry name" value="LRRCT"/>
    <property type="match status" value="1"/>
</dbReference>
<proteinExistence type="predicted"/>
<dbReference type="InterPro" id="IPR003599">
    <property type="entry name" value="Ig_sub"/>
</dbReference>
<feature type="compositionally biased region" description="Basic residues" evidence="7">
    <location>
        <begin position="1034"/>
        <end position="1043"/>
    </location>
</feature>
<dbReference type="Proteomes" id="UP000828390">
    <property type="component" value="Unassembled WGS sequence"/>
</dbReference>
<dbReference type="FunFam" id="2.60.40.10:FF:000032">
    <property type="entry name" value="palladin isoform X1"/>
    <property type="match status" value="1"/>
</dbReference>
<protein>
    <recommendedName>
        <fullName evidence="9">Ig-like domain-containing protein</fullName>
    </recommendedName>
</protein>
<evidence type="ECO:0000256" key="3">
    <source>
        <dbReference type="ARBA" id="ARBA00022737"/>
    </source>
</evidence>
<dbReference type="InterPro" id="IPR036179">
    <property type="entry name" value="Ig-like_dom_sf"/>
</dbReference>
<keyword evidence="2" id="KW-0732">Signal</keyword>
<dbReference type="FunFam" id="3.80.10.10:FF:001164">
    <property type="entry name" value="GH01279p"/>
    <property type="match status" value="1"/>
</dbReference>
<dbReference type="EMBL" id="JAIWYP010000001">
    <property type="protein sequence ID" value="KAH3881286.1"/>
    <property type="molecule type" value="Genomic_DNA"/>
</dbReference>
<dbReference type="InterPro" id="IPR007110">
    <property type="entry name" value="Ig-like_dom"/>
</dbReference>
<feature type="compositionally biased region" description="Basic and acidic residues" evidence="7">
    <location>
        <begin position="895"/>
        <end position="908"/>
    </location>
</feature>
<dbReference type="InterPro" id="IPR001611">
    <property type="entry name" value="Leu-rich_rpt"/>
</dbReference>
<name>A0A9D4MRQ9_DREPO</name>
<keyword evidence="6" id="KW-0393">Immunoglobulin domain</keyword>
<feature type="domain" description="Ig-like" evidence="9">
    <location>
        <begin position="643"/>
        <end position="729"/>
    </location>
</feature>
<evidence type="ECO:0000313" key="10">
    <source>
        <dbReference type="EMBL" id="KAH3881286.1"/>
    </source>
</evidence>
<comment type="caution">
    <text evidence="10">The sequence shown here is derived from an EMBL/GenBank/DDBJ whole genome shotgun (WGS) entry which is preliminary data.</text>
</comment>
<dbReference type="SMART" id="SM00364">
    <property type="entry name" value="LRR_BAC"/>
    <property type="match status" value="5"/>
</dbReference>
<feature type="region of interest" description="Disordered" evidence="7">
    <location>
        <begin position="733"/>
        <end position="754"/>
    </location>
</feature>
<dbReference type="SMART" id="SM00369">
    <property type="entry name" value="LRR_TYP"/>
    <property type="match status" value="14"/>
</dbReference>
<dbReference type="AlphaFoldDB" id="A0A9D4MRQ9"/>
<dbReference type="InterPro" id="IPR050328">
    <property type="entry name" value="Dev_Immune_Receptor"/>
</dbReference>
<dbReference type="InterPro" id="IPR032675">
    <property type="entry name" value="LRR_dom_sf"/>
</dbReference>
<dbReference type="InterPro" id="IPR003591">
    <property type="entry name" value="Leu-rich_rpt_typical-subtyp"/>
</dbReference>
<reference evidence="10" key="1">
    <citation type="journal article" date="2019" name="bioRxiv">
        <title>The Genome of the Zebra Mussel, Dreissena polymorpha: A Resource for Invasive Species Research.</title>
        <authorList>
            <person name="McCartney M.A."/>
            <person name="Auch B."/>
            <person name="Kono T."/>
            <person name="Mallez S."/>
            <person name="Zhang Y."/>
            <person name="Obille A."/>
            <person name="Becker A."/>
            <person name="Abrahante J.E."/>
            <person name="Garbe J."/>
            <person name="Badalamenti J.P."/>
            <person name="Herman A."/>
            <person name="Mangelson H."/>
            <person name="Liachko I."/>
            <person name="Sullivan S."/>
            <person name="Sone E.D."/>
            <person name="Koren S."/>
            <person name="Silverstein K.A.T."/>
            <person name="Beckman K.B."/>
            <person name="Gohl D.M."/>
        </authorList>
    </citation>
    <scope>NUCLEOTIDE SEQUENCE</scope>
    <source>
        <strain evidence="10">Duluth1</strain>
        <tissue evidence="10">Whole animal</tissue>
    </source>
</reference>
<evidence type="ECO:0000256" key="6">
    <source>
        <dbReference type="ARBA" id="ARBA00023319"/>
    </source>
</evidence>
<feature type="non-terminal residue" evidence="10">
    <location>
        <position position="1"/>
    </location>
</feature>
<organism evidence="10 11">
    <name type="scientific">Dreissena polymorpha</name>
    <name type="common">Zebra mussel</name>
    <name type="synonym">Mytilus polymorpha</name>
    <dbReference type="NCBI Taxonomy" id="45954"/>
    <lineage>
        <taxon>Eukaryota</taxon>
        <taxon>Metazoa</taxon>
        <taxon>Spiralia</taxon>
        <taxon>Lophotrochozoa</taxon>
        <taxon>Mollusca</taxon>
        <taxon>Bivalvia</taxon>
        <taxon>Autobranchia</taxon>
        <taxon>Heteroconchia</taxon>
        <taxon>Euheterodonta</taxon>
        <taxon>Imparidentia</taxon>
        <taxon>Neoheterodontei</taxon>
        <taxon>Myida</taxon>
        <taxon>Dreissenoidea</taxon>
        <taxon>Dreissenidae</taxon>
        <taxon>Dreissena</taxon>
    </lineage>
</organism>
<dbReference type="FunFam" id="3.80.10.10:FF:000023">
    <property type="entry name" value="Leucine rich repeats and immunoglobulin like domains 3"/>
    <property type="match status" value="1"/>
</dbReference>
<feature type="compositionally biased region" description="Gly residues" evidence="7">
    <location>
        <begin position="735"/>
        <end position="753"/>
    </location>
</feature>
<keyword evidence="8" id="KW-0472">Membrane</keyword>
<dbReference type="Pfam" id="PF07679">
    <property type="entry name" value="I-set"/>
    <property type="match status" value="2"/>
</dbReference>
<dbReference type="Gene3D" id="3.80.10.10">
    <property type="entry name" value="Ribonuclease Inhibitor"/>
    <property type="match status" value="4"/>
</dbReference>
<accession>A0A9D4MRQ9</accession>
<evidence type="ECO:0000256" key="2">
    <source>
        <dbReference type="ARBA" id="ARBA00022729"/>
    </source>
</evidence>
<dbReference type="Pfam" id="PF13855">
    <property type="entry name" value="LRR_8"/>
    <property type="match status" value="5"/>
</dbReference>
<dbReference type="Gene3D" id="2.60.40.10">
    <property type="entry name" value="Immunoglobulins"/>
    <property type="match status" value="3"/>
</dbReference>
<keyword evidence="4" id="KW-1015">Disulfide bond</keyword>
<evidence type="ECO:0000313" key="11">
    <source>
        <dbReference type="Proteomes" id="UP000828390"/>
    </source>
</evidence>
<feature type="region of interest" description="Disordered" evidence="7">
    <location>
        <begin position="1029"/>
        <end position="1059"/>
    </location>
</feature>
<dbReference type="PROSITE" id="PS51450">
    <property type="entry name" value="LRR"/>
    <property type="match status" value="4"/>
</dbReference>
<keyword evidence="8" id="KW-0812">Transmembrane</keyword>
<evidence type="ECO:0000256" key="4">
    <source>
        <dbReference type="ARBA" id="ARBA00023157"/>
    </source>
</evidence>